<dbReference type="Pfam" id="PF08241">
    <property type="entry name" value="Methyltransf_11"/>
    <property type="match status" value="1"/>
</dbReference>
<gene>
    <name evidence="2" type="ORF">METZ01_LOCUS353363</name>
</gene>
<feature type="domain" description="Methyltransferase type 11" evidence="1">
    <location>
        <begin position="98"/>
        <end position="145"/>
    </location>
</feature>
<proteinExistence type="predicted"/>
<dbReference type="EMBL" id="UINC01123793">
    <property type="protein sequence ID" value="SVD00509.1"/>
    <property type="molecule type" value="Genomic_DNA"/>
</dbReference>
<evidence type="ECO:0000313" key="2">
    <source>
        <dbReference type="EMBL" id="SVD00509.1"/>
    </source>
</evidence>
<sequence length="217" mass="24852">MLESNFPLQYFSRVDESDDGFFYAEPRKVVHIDDNAIDTVSAVFRDFIPVDSVVLDFMSSWRSHWPQDHLKRRLVGLGLNSEEMIDNPDLDEHIVQNVNQNPRLPFHDNLFDAVVITVSVQYLTKPIQIFREINRVMKENGVLIVSFSNRMFPTKAVNIWRNTDDNGHLDLVYSYMQYAENFEDIKGGLANGQSSPPNNPLFVVMGTKNTNASGPEL</sequence>
<dbReference type="PANTHER" id="PTHR43036:SF2">
    <property type="entry name" value="OS04G0481300 PROTEIN"/>
    <property type="match status" value="1"/>
</dbReference>
<dbReference type="InterPro" id="IPR029063">
    <property type="entry name" value="SAM-dependent_MTases_sf"/>
</dbReference>
<reference evidence="2" key="1">
    <citation type="submission" date="2018-05" db="EMBL/GenBank/DDBJ databases">
        <authorList>
            <person name="Lanie J.A."/>
            <person name="Ng W.-L."/>
            <person name="Kazmierczak K.M."/>
            <person name="Andrzejewski T.M."/>
            <person name="Davidsen T.M."/>
            <person name="Wayne K.J."/>
            <person name="Tettelin H."/>
            <person name="Glass J.I."/>
            <person name="Rusch D."/>
            <person name="Podicherti R."/>
            <person name="Tsui H.-C.T."/>
            <person name="Winkler M.E."/>
        </authorList>
    </citation>
    <scope>NUCLEOTIDE SEQUENCE</scope>
</reference>
<dbReference type="PANTHER" id="PTHR43036">
    <property type="entry name" value="OSJNBB0011N17.9 PROTEIN"/>
    <property type="match status" value="1"/>
</dbReference>
<organism evidence="2">
    <name type="scientific">marine metagenome</name>
    <dbReference type="NCBI Taxonomy" id="408172"/>
    <lineage>
        <taxon>unclassified sequences</taxon>
        <taxon>metagenomes</taxon>
        <taxon>ecological metagenomes</taxon>
    </lineage>
</organism>
<evidence type="ECO:0000259" key="1">
    <source>
        <dbReference type="Pfam" id="PF08241"/>
    </source>
</evidence>
<dbReference type="AlphaFoldDB" id="A0A382RS44"/>
<name>A0A382RS44_9ZZZZ</name>
<dbReference type="InterPro" id="IPR013216">
    <property type="entry name" value="Methyltransf_11"/>
</dbReference>
<dbReference type="GO" id="GO:0008757">
    <property type="term" value="F:S-adenosylmethionine-dependent methyltransferase activity"/>
    <property type="evidence" value="ECO:0007669"/>
    <property type="project" value="InterPro"/>
</dbReference>
<dbReference type="SUPFAM" id="SSF53335">
    <property type="entry name" value="S-adenosyl-L-methionine-dependent methyltransferases"/>
    <property type="match status" value="1"/>
</dbReference>
<protein>
    <recommendedName>
        <fullName evidence="1">Methyltransferase type 11 domain-containing protein</fullName>
    </recommendedName>
</protein>
<accession>A0A382RS44</accession>
<dbReference type="Gene3D" id="3.40.50.150">
    <property type="entry name" value="Vaccinia Virus protein VP39"/>
    <property type="match status" value="1"/>
</dbReference>